<evidence type="ECO:0000256" key="1">
    <source>
        <dbReference type="SAM" id="MobiDB-lite"/>
    </source>
</evidence>
<evidence type="ECO:0000313" key="2">
    <source>
        <dbReference type="EMBL" id="RHX84323.1"/>
    </source>
</evidence>
<dbReference type="EMBL" id="QHCT01000013">
    <property type="protein sequence ID" value="RHX84323.1"/>
    <property type="molecule type" value="Genomic_DNA"/>
</dbReference>
<feature type="region of interest" description="Disordered" evidence="1">
    <location>
        <begin position="51"/>
        <end position="72"/>
    </location>
</feature>
<organism evidence="2 3">
    <name type="scientific">Leptospira stimsonii</name>
    <dbReference type="NCBI Taxonomy" id="2202203"/>
    <lineage>
        <taxon>Bacteria</taxon>
        <taxon>Pseudomonadati</taxon>
        <taxon>Spirochaetota</taxon>
        <taxon>Spirochaetia</taxon>
        <taxon>Leptospirales</taxon>
        <taxon>Leptospiraceae</taxon>
        <taxon>Leptospira</taxon>
    </lineage>
</organism>
<proteinExistence type="predicted"/>
<evidence type="ECO:0000313" key="3">
    <source>
        <dbReference type="Proteomes" id="UP000265798"/>
    </source>
</evidence>
<dbReference type="Proteomes" id="UP000265798">
    <property type="component" value="Unassembled WGS sequence"/>
</dbReference>
<sequence>MLRIFPMAGAYSFLRFRTSLHPNSVPFFRNVQVAAFFTASVRNKFLKCIPASSHSSHSSHSSPKPKLSNGKDRFTQKNHRLNVDKYTQISKNLFSILYPKNSSDWYFSFNKEVFTREFVTLCSERNCSDSKPSSTYLEHLKLPIWVFSYLFIESIELISFIKEVESFV</sequence>
<reference evidence="3" key="1">
    <citation type="submission" date="2018-05" db="EMBL/GenBank/DDBJ databases">
        <title>Leptospira yasudae sp. nov. and Leptospira stimsonii sp. nov., two pathogenic species of the genus Leptospira isolated from environmental sources.</title>
        <authorList>
            <person name="Casanovas-Massana A."/>
            <person name="Hamond C."/>
            <person name="Santos L.A."/>
            <person name="Hacker K.P."/>
            <person name="Balassiano I."/>
            <person name="Medeiros M.A."/>
            <person name="Reis M.G."/>
            <person name="Ko A.I."/>
            <person name="Wunder E.A."/>
        </authorList>
    </citation>
    <scope>NUCLEOTIDE SEQUENCE [LARGE SCALE GENOMIC DNA]</scope>
    <source>
        <strain evidence="3">Yale</strain>
    </source>
</reference>
<name>A0A396YQI2_9LEPT</name>
<protein>
    <submittedName>
        <fullName evidence="2">Uncharacterized protein</fullName>
    </submittedName>
</protein>
<gene>
    <name evidence="2" type="ORF">DLM75_22720</name>
</gene>
<dbReference type="AlphaFoldDB" id="A0A396YQI2"/>
<accession>A0A396YQI2</accession>
<comment type="caution">
    <text evidence="2">The sequence shown here is derived from an EMBL/GenBank/DDBJ whole genome shotgun (WGS) entry which is preliminary data.</text>
</comment>
<feature type="compositionally biased region" description="Low complexity" evidence="1">
    <location>
        <begin position="52"/>
        <end position="62"/>
    </location>
</feature>